<protein>
    <submittedName>
        <fullName evidence="1">Uncharacterized protein</fullName>
    </submittedName>
</protein>
<name>M4PNW1_9CAUD</name>
<dbReference type="Proteomes" id="UP000011855">
    <property type="component" value="Segment"/>
</dbReference>
<evidence type="ECO:0000313" key="2">
    <source>
        <dbReference type="Proteomes" id="UP000011855"/>
    </source>
</evidence>
<evidence type="ECO:0000313" key="1">
    <source>
        <dbReference type="EMBL" id="AGH06720.1"/>
    </source>
</evidence>
<dbReference type="EMBL" id="HQ317290">
    <property type="protein sequence ID" value="AGH06720.1"/>
    <property type="molecule type" value="Genomic_DNA"/>
</dbReference>
<dbReference type="Pfam" id="PF19668">
    <property type="entry name" value="DUF6171"/>
    <property type="match status" value="1"/>
</dbReference>
<accession>M4PNW1</accession>
<gene>
    <name evidence="1" type="ORF">SWRG_00026</name>
</gene>
<sequence>MPVAKLIGYDHEDSDLTLYSKRIKVCDECEYKNPVGICNKCGCVLAIKARFKIFKCPLNKWSE</sequence>
<dbReference type="InterPro" id="IPR046169">
    <property type="entry name" value="DUF6171"/>
</dbReference>
<organism evidence="1 2">
    <name type="scientific">Synechococcus phage S-RIM2 R21_2007</name>
    <dbReference type="NCBI Taxonomy" id="869661"/>
    <lineage>
        <taxon>Viruses</taxon>
        <taxon>Duplodnaviria</taxon>
        <taxon>Heunggongvirae</taxon>
        <taxon>Uroviricota</taxon>
        <taxon>Caudoviricetes</taxon>
        <taxon>Pantevenvirales</taxon>
        <taxon>Kyanoviridae</taxon>
        <taxon>Nerrivikvirus</taxon>
        <taxon>Nerrivikvirus srim2</taxon>
    </lineage>
</organism>
<reference evidence="1 2" key="1">
    <citation type="submission" date="2010-09" db="EMBL/GenBank/DDBJ databases">
        <title>The Genome Sequence of Synechococcus phage S-RIM2 isolate R21_2007.</title>
        <authorList>
            <consortium name="The Broad Institute Genome Sequencing Platform"/>
            <person name="Henn M.R."/>
            <person name="Marston M."/>
            <person name="Levin J."/>
            <person name="Malboeuf C."/>
            <person name="Casali M."/>
            <person name="Russ C."/>
            <person name="Lennon N."/>
            <person name="Chapman S.B."/>
            <person name="Erlich R."/>
            <person name="Young S.K."/>
            <person name="Yandava C."/>
            <person name="Zeng Q."/>
            <person name="Fitzgerald M.F."/>
            <person name="Alvarado L."/>
            <person name="Anderson S."/>
            <person name="Berlin A."/>
            <person name="Chen Z."/>
            <person name="Freedman E."/>
            <person name="Gellesch M."/>
            <person name="Goldberg J."/>
            <person name="Green L."/>
            <person name="Griggs A."/>
            <person name="Gujja S."/>
            <person name="Heilman E."/>
            <person name="Heiman D."/>
            <person name="Hollinger A."/>
            <person name="Howarth C."/>
            <person name="Larson L."/>
            <person name="Mehta T."/>
            <person name="Neiman D."/>
            <person name="Pearson M."/>
            <person name="Roberts A."/>
            <person name="Ryan E."/>
            <person name="Saif S."/>
            <person name="Shea T."/>
            <person name="Shenoy N."/>
            <person name="Sisk P."/>
            <person name="Stolte C."/>
            <person name="Sykes S."/>
            <person name="White J."/>
            <person name="Haas B."/>
            <person name="Nusbaum C."/>
            <person name="Birren B."/>
        </authorList>
    </citation>
    <scope>NUCLEOTIDE SEQUENCE [LARGE SCALE GENOMIC DNA]</scope>
    <source>
        <strain evidence="1">RIM2_R21_907</strain>
    </source>
</reference>
<proteinExistence type="predicted"/>